<evidence type="ECO:0000313" key="7">
    <source>
        <dbReference type="EMBL" id="KPQ09674.1"/>
    </source>
</evidence>
<dbReference type="PANTHER" id="PTHR24567">
    <property type="entry name" value="CRP FAMILY TRANSCRIPTIONAL REGULATORY PROTEIN"/>
    <property type="match status" value="1"/>
</dbReference>
<organism evidence="7 9">
    <name type="scientific">Saliniramus fredricksonii</name>
    <dbReference type="NCBI Taxonomy" id="1653334"/>
    <lineage>
        <taxon>Bacteria</taxon>
        <taxon>Pseudomonadati</taxon>
        <taxon>Pseudomonadota</taxon>
        <taxon>Alphaproteobacteria</taxon>
        <taxon>Hyphomicrobiales</taxon>
        <taxon>Salinarimonadaceae</taxon>
        <taxon>Saliniramus</taxon>
    </lineage>
</organism>
<dbReference type="GO" id="GO:0003677">
    <property type="term" value="F:DNA binding"/>
    <property type="evidence" value="ECO:0007669"/>
    <property type="project" value="UniProtKB-KW"/>
</dbReference>
<reference evidence="8 10" key="2">
    <citation type="submission" date="2016-08" db="EMBL/GenBank/DDBJ databases">
        <authorList>
            <person name="Varghese N."/>
            <person name="Submissions Spin"/>
        </authorList>
    </citation>
    <scope>NUCLEOTIDE SEQUENCE [LARGE SCALE GENOMIC DNA]</scope>
    <source>
        <strain evidence="8 10">HL-109</strain>
    </source>
</reference>
<feature type="compositionally biased region" description="Polar residues" evidence="4">
    <location>
        <begin position="10"/>
        <end position="23"/>
    </location>
</feature>
<evidence type="ECO:0000313" key="9">
    <source>
        <dbReference type="Proteomes" id="UP000050497"/>
    </source>
</evidence>
<dbReference type="Gene3D" id="1.10.10.10">
    <property type="entry name" value="Winged helix-like DNA-binding domain superfamily/Winged helix DNA-binding domain"/>
    <property type="match status" value="1"/>
</dbReference>
<protein>
    <submittedName>
        <fullName evidence="7">GntR family transcriptional regulator</fullName>
    </submittedName>
    <submittedName>
        <fullName evidence="8">cAMP-binding domain of CRP or a regulatory subunit of cAMP-dependent protein kinases</fullName>
    </submittedName>
</protein>
<feature type="domain" description="HTH crp-type" evidence="6">
    <location>
        <begin position="172"/>
        <end position="238"/>
    </location>
</feature>
<dbReference type="PANTHER" id="PTHR24567:SF74">
    <property type="entry name" value="HTH-TYPE TRANSCRIPTIONAL REGULATOR ARCR"/>
    <property type="match status" value="1"/>
</dbReference>
<dbReference type="InterPro" id="IPR000595">
    <property type="entry name" value="cNMP-bd_dom"/>
</dbReference>
<dbReference type="CDD" id="cd00038">
    <property type="entry name" value="CAP_ED"/>
    <property type="match status" value="1"/>
</dbReference>
<evidence type="ECO:0000256" key="3">
    <source>
        <dbReference type="ARBA" id="ARBA00023163"/>
    </source>
</evidence>
<proteinExistence type="predicted"/>
<reference evidence="7 9" key="1">
    <citation type="submission" date="2015-09" db="EMBL/GenBank/DDBJ databases">
        <title>Identification and resolution of microdiversity through metagenomic sequencing of parallel consortia.</title>
        <authorList>
            <person name="Nelson W.C."/>
            <person name="Romine M.F."/>
            <person name="Lindemann S.R."/>
        </authorList>
    </citation>
    <scope>NUCLEOTIDE SEQUENCE [LARGE SCALE GENOMIC DNA]</scope>
    <source>
        <strain evidence="7">HL-109</strain>
    </source>
</reference>
<feature type="region of interest" description="Disordered" evidence="4">
    <location>
        <begin position="1"/>
        <end position="27"/>
    </location>
</feature>
<dbReference type="InterPro" id="IPR050397">
    <property type="entry name" value="Env_Response_Regulators"/>
</dbReference>
<keyword evidence="3" id="KW-0804">Transcription</keyword>
<evidence type="ECO:0000259" key="5">
    <source>
        <dbReference type="PROSITE" id="PS50042"/>
    </source>
</evidence>
<accession>A0A0N8KDW5</accession>
<dbReference type="EMBL" id="FMBM01000001">
    <property type="protein sequence ID" value="SCC79794.1"/>
    <property type="molecule type" value="Genomic_DNA"/>
</dbReference>
<evidence type="ECO:0000256" key="2">
    <source>
        <dbReference type="ARBA" id="ARBA00023125"/>
    </source>
</evidence>
<dbReference type="Pfam" id="PF13545">
    <property type="entry name" value="HTH_Crp_2"/>
    <property type="match status" value="1"/>
</dbReference>
<dbReference type="OrthoDB" id="7506088at2"/>
<name>A0A0N8KDW5_9HYPH</name>
<evidence type="ECO:0000259" key="6">
    <source>
        <dbReference type="PROSITE" id="PS51063"/>
    </source>
</evidence>
<dbReference type="STRING" id="1653334.GA0071312_1169"/>
<dbReference type="InterPro" id="IPR036390">
    <property type="entry name" value="WH_DNA-bd_sf"/>
</dbReference>
<dbReference type="SUPFAM" id="SSF46785">
    <property type="entry name" value="Winged helix' DNA-binding domain"/>
    <property type="match status" value="1"/>
</dbReference>
<dbReference type="GO" id="GO:0005829">
    <property type="term" value="C:cytosol"/>
    <property type="evidence" value="ECO:0007669"/>
    <property type="project" value="TreeGrafter"/>
</dbReference>
<evidence type="ECO:0000256" key="4">
    <source>
        <dbReference type="SAM" id="MobiDB-lite"/>
    </source>
</evidence>
<dbReference type="InterPro" id="IPR014710">
    <property type="entry name" value="RmlC-like_jellyroll"/>
</dbReference>
<dbReference type="Gene3D" id="2.60.120.10">
    <property type="entry name" value="Jelly Rolls"/>
    <property type="match status" value="1"/>
</dbReference>
<keyword evidence="2" id="KW-0238">DNA-binding</keyword>
<dbReference type="InterPro" id="IPR012318">
    <property type="entry name" value="HTH_CRP"/>
</dbReference>
<dbReference type="PROSITE" id="PS50042">
    <property type="entry name" value="CNMP_BINDING_3"/>
    <property type="match status" value="1"/>
</dbReference>
<dbReference type="EMBL" id="LJSX01000023">
    <property type="protein sequence ID" value="KPQ09674.1"/>
    <property type="molecule type" value="Genomic_DNA"/>
</dbReference>
<dbReference type="InterPro" id="IPR036388">
    <property type="entry name" value="WH-like_DNA-bd_sf"/>
</dbReference>
<dbReference type="GO" id="GO:0003700">
    <property type="term" value="F:DNA-binding transcription factor activity"/>
    <property type="evidence" value="ECO:0007669"/>
    <property type="project" value="TreeGrafter"/>
</dbReference>
<comment type="caution">
    <text evidence="7">The sequence shown here is derived from an EMBL/GenBank/DDBJ whole genome shotgun (WGS) entry which is preliminary data.</text>
</comment>
<dbReference type="Proteomes" id="UP000050497">
    <property type="component" value="Unassembled WGS sequence"/>
</dbReference>
<gene>
    <name evidence="8" type="ORF">GA0071312_1169</name>
    <name evidence="7" type="ORF">HLUCCO17_13610</name>
</gene>
<feature type="domain" description="Cyclic nucleotide-binding" evidence="5">
    <location>
        <begin position="38"/>
        <end position="107"/>
    </location>
</feature>
<keyword evidence="10" id="KW-1185">Reference proteome</keyword>
<dbReference type="PROSITE" id="PS51063">
    <property type="entry name" value="HTH_CRP_2"/>
    <property type="match status" value="1"/>
</dbReference>
<evidence type="ECO:0000256" key="1">
    <source>
        <dbReference type="ARBA" id="ARBA00023015"/>
    </source>
</evidence>
<dbReference type="AlphaFoldDB" id="A0A0N8KDW5"/>
<dbReference type="SUPFAM" id="SSF51206">
    <property type="entry name" value="cAMP-binding domain-like"/>
    <property type="match status" value="1"/>
</dbReference>
<keyword evidence="1" id="KW-0805">Transcription regulation</keyword>
<sequence length="271" mass="29736">MSNRRESTKASRSISATSETSGPGRTRIFELGNDQNRLLIAADPQDRATLQPFLEPVTLLPGEILLDVGQAIDYVYFPQSGVISLLTMVQPNQFVETCTIGREGAVGLVTGLGSGVSLSRVVVQIAGRALRMRAALLNEILPKTPSLNDIKTRYGEALISQVLQTLACNTLHSVEQRLCRWLLICRDRTASNTVPLTQEALAEMLGVQRTTVTAAARSLQARGFIRYRRGVIECTDVNGLQQTSCECYALMRDTFARLLPYTYEDPSGDRG</sequence>
<evidence type="ECO:0000313" key="10">
    <source>
        <dbReference type="Proteomes" id="UP000182800"/>
    </source>
</evidence>
<evidence type="ECO:0000313" key="8">
    <source>
        <dbReference type="EMBL" id="SCC79794.1"/>
    </source>
</evidence>
<dbReference type="InterPro" id="IPR018490">
    <property type="entry name" value="cNMP-bd_dom_sf"/>
</dbReference>
<dbReference type="Proteomes" id="UP000182800">
    <property type="component" value="Unassembled WGS sequence"/>
</dbReference>